<keyword evidence="2" id="KW-1185">Reference proteome</keyword>
<name>A0ACC5WD14_PANGG</name>
<sequence>MPAVVAAFPLAVLLPAVMASADIKKVLELKLQLKESTEGHTLVKTLKKLQELDITLEILAETGIGKVVNSFRKHDDAGEVAKTLVHRWKKLVPNPSITRHHPPSPKEPSKTEIQQTDQEEKSQASQNTVCPERKPKNENSGCEHKLSKNVDGKSKVKPIASKLKDCINNDKKADTKKDSDVGLISQISITGGKLIQPKEKSNSNSHTERKDEGKRKVSDVTNKHRPKMSTKGKHSSLKESELSEEKRDKKDEKRKEKAVGMEKDLESDDSETPSMSFEEYLSYDLEAPKRKKRSCESKNPKRIKVEQKQDVKMHNSSTKSGKSITEAPTAVVSKRCVMDLLNVPLPTISPECDDPSQYQYFTEKKVEEKAAEVCEEAPVFTGQRLNKKMQVYSGAKVVYLPTMMTLYQQCIRTLQNNIDSLYEIGGVPFEILEPVLERCTPEQLLRIEECNPVYIGVTDHLWERHCLRDFRNAQLEEYESWREMYLRLFEERERKFQELTKSIVSAHSGKPKGRQVKMAFIHSAAKPPRNVRIQQELHGTAGPGLPHAVDKLSGRITESRGRPGFTEPPKPLNTGSGASQPQDPRRIRRVAPMMAKSLKAFKKQFGRR</sequence>
<evidence type="ECO:0000313" key="2">
    <source>
        <dbReference type="Proteomes" id="UP000829447"/>
    </source>
</evidence>
<evidence type="ECO:0000313" key="1">
    <source>
        <dbReference type="EMBL" id="MCI4376715.1"/>
    </source>
</evidence>
<proteinExistence type="predicted"/>
<organism evidence="1 2">
    <name type="scientific">Pangasianodon gigas</name>
    <name type="common">Mekong giant catfish</name>
    <name type="synonym">Pangasius gigas</name>
    <dbReference type="NCBI Taxonomy" id="30993"/>
    <lineage>
        <taxon>Eukaryota</taxon>
        <taxon>Metazoa</taxon>
        <taxon>Chordata</taxon>
        <taxon>Craniata</taxon>
        <taxon>Vertebrata</taxon>
        <taxon>Euteleostomi</taxon>
        <taxon>Actinopterygii</taxon>
        <taxon>Neopterygii</taxon>
        <taxon>Teleostei</taxon>
        <taxon>Ostariophysi</taxon>
        <taxon>Siluriformes</taxon>
        <taxon>Pangasiidae</taxon>
        <taxon>Pangasianodon</taxon>
    </lineage>
</organism>
<accession>A0ACC5WD14</accession>
<dbReference type="EMBL" id="CM040456">
    <property type="protein sequence ID" value="MCI4376715.1"/>
    <property type="molecule type" value="Genomic_DNA"/>
</dbReference>
<gene>
    <name evidence="1" type="ORF">PGIGA_G00191740</name>
</gene>
<dbReference type="Proteomes" id="UP000829447">
    <property type="component" value="Linkage Group LG3"/>
</dbReference>
<comment type="caution">
    <text evidence="1">The sequence shown here is derived from an EMBL/GenBank/DDBJ whole genome shotgun (WGS) entry which is preliminary data.</text>
</comment>
<protein>
    <submittedName>
        <fullName evidence="1">Uncharacterized protein</fullName>
    </submittedName>
</protein>
<reference evidence="1 2" key="1">
    <citation type="journal article" date="2022" name="bioRxiv">
        <title>An ancient truncated duplication of the anti-Mullerian hormone receptor type 2 gene is a potential conserved master sex determinant in the Pangasiidae catfish family.</title>
        <authorList>
            <person name="Wen M."/>
            <person name="Pan Q."/>
            <person name="Jouanno E."/>
            <person name="Montfort J."/>
            <person name="Zahm M."/>
            <person name="Cabau C."/>
            <person name="Klopp C."/>
            <person name="Iampietro C."/>
            <person name="Roques C."/>
            <person name="Bouchez O."/>
            <person name="Castinel A."/>
            <person name="Donnadieu C."/>
            <person name="Parrinello H."/>
            <person name="Poncet C."/>
            <person name="Belmonte E."/>
            <person name="Gautier V."/>
            <person name="Avarre J.-C."/>
            <person name="Dugue R."/>
            <person name="Gustiano R."/>
            <person name="Ha T.T.T."/>
            <person name="Campet M."/>
            <person name="Sriphairoj K."/>
            <person name="Ribolli J."/>
            <person name="de Almeida F.L."/>
            <person name="Desvignes T."/>
            <person name="Postlethwait J.H."/>
            <person name="Bucao C.F."/>
            <person name="Robinson-Rechavi M."/>
            <person name="Bobe J."/>
            <person name="Herpin A."/>
            <person name="Guiguen Y."/>
        </authorList>
    </citation>
    <scope>NUCLEOTIDE SEQUENCE [LARGE SCALE GENOMIC DNA]</scope>
    <source>
        <strain evidence="1">YG-Dec2019</strain>
    </source>
</reference>